<evidence type="ECO:0000256" key="3">
    <source>
        <dbReference type="ARBA" id="ARBA00022722"/>
    </source>
</evidence>
<dbReference type="InterPro" id="IPR002176">
    <property type="entry name" value="X-over_junc_endoDNase_RuvC"/>
</dbReference>
<evidence type="ECO:0000256" key="8">
    <source>
        <dbReference type="ARBA" id="ARBA00022842"/>
    </source>
</evidence>
<keyword evidence="3 13" id="KW-0540">Nuclease</keyword>
<dbReference type="GO" id="GO:0005737">
    <property type="term" value="C:cytoplasm"/>
    <property type="evidence" value="ECO:0007669"/>
    <property type="project" value="UniProtKB-SubCell"/>
</dbReference>
<keyword evidence="9 13" id="KW-0238">DNA-binding</keyword>
<proteinExistence type="inferred from homology"/>
<evidence type="ECO:0000256" key="13">
    <source>
        <dbReference type="HAMAP-Rule" id="MF_00034"/>
    </source>
</evidence>
<dbReference type="EMBL" id="AP019860">
    <property type="protein sequence ID" value="BBM86452.1"/>
    <property type="molecule type" value="Genomic_DNA"/>
</dbReference>
<evidence type="ECO:0000256" key="5">
    <source>
        <dbReference type="ARBA" id="ARBA00022759"/>
    </source>
</evidence>
<evidence type="ECO:0000256" key="12">
    <source>
        <dbReference type="ARBA" id="ARBA00029354"/>
    </source>
</evidence>
<organism evidence="15 16">
    <name type="scientific">Uabimicrobium amorphum</name>
    <dbReference type="NCBI Taxonomy" id="2596890"/>
    <lineage>
        <taxon>Bacteria</taxon>
        <taxon>Pseudomonadati</taxon>
        <taxon>Planctomycetota</taxon>
        <taxon>Candidatus Uabimicrobiia</taxon>
        <taxon>Candidatus Uabimicrobiales</taxon>
        <taxon>Candidatus Uabimicrobiaceae</taxon>
        <taxon>Candidatus Uabimicrobium</taxon>
    </lineage>
</organism>
<dbReference type="EC" id="3.1.21.10" evidence="13 14"/>
<dbReference type="Gene3D" id="3.30.420.10">
    <property type="entry name" value="Ribonuclease H-like superfamily/Ribonuclease H"/>
    <property type="match status" value="1"/>
</dbReference>
<keyword evidence="5 13" id="KW-0255">Endonuclease</keyword>
<evidence type="ECO:0000256" key="10">
    <source>
        <dbReference type="ARBA" id="ARBA00023172"/>
    </source>
</evidence>
<gene>
    <name evidence="13" type="primary">ruvC</name>
    <name evidence="15" type="ORF">UABAM_04838</name>
</gene>
<evidence type="ECO:0000256" key="7">
    <source>
        <dbReference type="ARBA" id="ARBA00022801"/>
    </source>
</evidence>
<keyword evidence="2 13" id="KW-0963">Cytoplasm</keyword>
<dbReference type="PROSITE" id="PS01321">
    <property type="entry name" value="RUVC"/>
    <property type="match status" value="1"/>
</dbReference>
<protein>
    <recommendedName>
        <fullName evidence="13 14">Crossover junction endodeoxyribonuclease RuvC</fullName>
        <ecNumber evidence="13 14">3.1.21.10</ecNumber>
    </recommendedName>
    <alternativeName>
        <fullName evidence="13">Holliday junction nuclease RuvC</fullName>
    </alternativeName>
    <alternativeName>
        <fullName evidence="13">Holliday junction resolvase RuvC</fullName>
    </alternativeName>
</protein>
<dbReference type="FunFam" id="3.30.420.10:FF:000002">
    <property type="entry name" value="Crossover junction endodeoxyribonuclease RuvC"/>
    <property type="match status" value="1"/>
</dbReference>
<comment type="similarity">
    <text evidence="1 13">Belongs to the RuvC family.</text>
</comment>
<dbReference type="CDD" id="cd16962">
    <property type="entry name" value="RuvC"/>
    <property type="match status" value="1"/>
</dbReference>
<keyword evidence="8 13" id="KW-0460">Magnesium</keyword>
<dbReference type="RefSeq" id="WP_151970508.1">
    <property type="nucleotide sequence ID" value="NZ_AP019860.1"/>
</dbReference>
<evidence type="ECO:0000256" key="2">
    <source>
        <dbReference type="ARBA" id="ARBA00022490"/>
    </source>
</evidence>
<dbReference type="GO" id="GO:0006281">
    <property type="term" value="P:DNA repair"/>
    <property type="evidence" value="ECO:0007669"/>
    <property type="project" value="UniProtKB-UniRule"/>
</dbReference>
<dbReference type="SUPFAM" id="SSF53098">
    <property type="entry name" value="Ribonuclease H-like"/>
    <property type="match status" value="1"/>
</dbReference>
<feature type="active site" evidence="13">
    <location>
        <position position="67"/>
    </location>
</feature>
<comment type="function">
    <text evidence="13">The RuvA-RuvB-RuvC complex processes Holliday junction (HJ) DNA during genetic recombination and DNA repair. Endonuclease that resolves HJ intermediates. Cleaves cruciform DNA by making single-stranded nicks across the HJ at symmetrical positions within the homologous arms, yielding a 5'-phosphate and a 3'-hydroxyl group; requires a central core of homology in the junction. The consensus cleavage sequence is 5'-(A/T)TT(C/G)-3'. Cleavage occurs on the 3'-side of the TT dinucleotide at the point of strand exchange. HJ branch migration catalyzed by RuvA-RuvB allows RuvC to scan DNA until it finds its consensus sequence, where it cleaves and resolves the cruciform DNA.</text>
</comment>
<feature type="binding site" evidence="13">
    <location>
        <position position="67"/>
    </location>
    <ligand>
        <name>Mg(2+)</name>
        <dbReference type="ChEBI" id="CHEBI:18420"/>
        <label>2</label>
    </ligand>
</feature>
<keyword evidence="16" id="KW-1185">Reference proteome</keyword>
<feature type="active site" evidence="13">
    <location>
        <position position="139"/>
    </location>
</feature>
<accession>A0A5S9IS70</accession>
<dbReference type="InterPro" id="IPR036397">
    <property type="entry name" value="RNaseH_sf"/>
</dbReference>
<comment type="cofactor">
    <cofactor evidence="13">
        <name>Mg(2+)</name>
        <dbReference type="ChEBI" id="CHEBI:18420"/>
    </cofactor>
    <text evidence="13">Binds 2 Mg(2+) ion per subunit.</text>
</comment>
<dbReference type="GO" id="GO:0003677">
    <property type="term" value="F:DNA binding"/>
    <property type="evidence" value="ECO:0007669"/>
    <property type="project" value="UniProtKB-KW"/>
</dbReference>
<dbReference type="InterPro" id="IPR020563">
    <property type="entry name" value="X-over_junc_endoDNase_Mg_BS"/>
</dbReference>
<dbReference type="NCBIfam" id="TIGR00228">
    <property type="entry name" value="ruvC"/>
    <property type="match status" value="1"/>
</dbReference>
<dbReference type="OrthoDB" id="9805499at2"/>
<evidence type="ECO:0000256" key="9">
    <source>
        <dbReference type="ARBA" id="ARBA00023125"/>
    </source>
</evidence>
<dbReference type="Pfam" id="PF02075">
    <property type="entry name" value="RuvC"/>
    <property type="match status" value="1"/>
</dbReference>
<name>A0A5S9IS70_UABAM</name>
<comment type="subunit">
    <text evidence="13">Homodimer which binds Holliday junction (HJ) DNA. The HJ becomes 2-fold symmetrical on binding to RuvC with unstacked arms; it has a different conformation from HJ DNA in complex with RuvA. In the full resolvosome a probable DNA-RuvA(4)-RuvB(12)-RuvC(2) complex forms which resolves the HJ.</text>
</comment>
<dbReference type="GO" id="GO:0006310">
    <property type="term" value="P:DNA recombination"/>
    <property type="evidence" value="ECO:0007669"/>
    <property type="project" value="UniProtKB-UniRule"/>
</dbReference>
<dbReference type="PANTHER" id="PTHR30194">
    <property type="entry name" value="CROSSOVER JUNCTION ENDODEOXYRIBONUCLEASE RUVC"/>
    <property type="match status" value="1"/>
</dbReference>
<evidence type="ECO:0000256" key="6">
    <source>
        <dbReference type="ARBA" id="ARBA00022763"/>
    </source>
</evidence>
<evidence type="ECO:0000256" key="11">
    <source>
        <dbReference type="ARBA" id="ARBA00023204"/>
    </source>
</evidence>
<keyword evidence="4 13" id="KW-0479">Metal-binding</keyword>
<keyword evidence="10 13" id="KW-0233">DNA recombination</keyword>
<dbReference type="KEGG" id="uam:UABAM_04838"/>
<keyword evidence="6 13" id="KW-0227">DNA damage</keyword>
<comment type="catalytic activity">
    <reaction evidence="12 13">
        <text>Endonucleolytic cleavage at a junction such as a reciprocal single-stranded crossover between two homologous DNA duplexes (Holliday junction).</text>
        <dbReference type="EC" id="3.1.21.10"/>
    </reaction>
</comment>
<dbReference type="PRINTS" id="PR00696">
    <property type="entry name" value="RSOLVASERUVC"/>
</dbReference>
<feature type="binding site" evidence="13">
    <location>
        <position position="7"/>
    </location>
    <ligand>
        <name>Mg(2+)</name>
        <dbReference type="ChEBI" id="CHEBI:18420"/>
        <label>1</label>
    </ligand>
</feature>
<feature type="active site" evidence="13">
    <location>
        <position position="7"/>
    </location>
</feature>
<evidence type="ECO:0000256" key="1">
    <source>
        <dbReference type="ARBA" id="ARBA00009518"/>
    </source>
</evidence>
<feature type="binding site" evidence="13">
    <location>
        <position position="139"/>
    </location>
    <ligand>
        <name>Mg(2+)</name>
        <dbReference type="ChEBI" id="CHEBI:18420"/>
        <label>1</label>
    </ligand>
</feature>
<sequence length="160" mass="17622">MKVMGIDPGTRFVGFSVVEKQGNRLSCITSGVVRTNTKEPIPQRLRVIYREIAAVINEHEPQHVAVEKVFFGKNIQSAIKLGEGRGVVLLAAAQKDLDIFEYDATKVKKSIVGGGRAHKSQIQFMVKKILNIDKEMSDDEADALAIAVCHCQNYIAGILQ</sequence>
<keyword evidence="7 13" id="KW-0378">Hydrolase</keyword>
<keyword evidence="11 13" id="KW-0234">DNA repair</keyword>
<reference evidence="15 16" key="1">
    <citation type="submission" date="2019-08" db="EMBL/GenBank/DDBJ databases">
        <title>Complete genome sequence of Candidatus Uab amorphum.</title>
        <authorList>
            <person name="Shiratori T."/>
            <person name="Suzuki S."/>
            <person name="Kakizawa Y."/>
            <person name="Ishida K."/>
        </authorList>
    </citation>
    <scope>NUCLEOTIDE SEQUENCE [LARGE SCALE GENOMIC DNA]</scope>
    <source>
        <strain evidence="15 16">SRT547</strain>
    </source>
</reference>
<dbReference type="GO" id="GO:0000287">
    <property type="term" value="F:magnesium ion binding"/>
    <property type="evidence" value="ECO:0007669"/>
    <property type="project" value="UniProtKB-UniRule"/>
</dbReference>
<dbReference type="GO" id="GO:0048476">
    <property type="term" value="C:Holliday junction resolvase complex"/>
    <property type="evidence" value="ECO:0007669"/>
    <property type="project" value="UniProtKB-UniRule"/>
</dbReference>
<dbReference type="AlphaFoldDB" id="A0A5S9IS70"/>
<dbReference type="NCBIfam" id="NF000711">
    <property type="entry name" value="PRK00039.2-1"/>
    <property type="match status" value="1"/>
</dbReference>
<comment type="subcellular location">
    <subcellularLocation>
        <location evidence="13">Cytoplasm</location>
    </subcellularLocation>
</comment>
<dbReference type="HAMAP" id="MF_00034">
    <property type="entry name" value="RuvC"/>
    <property type="match status" value="1"/>
</dbReference>
<dbReference type="Proteomes" id="UP000326354">
    <property type="component" value="Chromosome"/>
</dbReference>
<dbReference type="InterPro" id="IPR012337">
    <property type="entry name" value="RNaseH-like_sf"/>
</dbReference>
<evidence type="ECO:0000256" key="4">
    <source>
        <dbReference type="ARBA" id="ARBA00022723"/>
    </source>
</evidence>
<dbReference type="GO" id="GO:0008821">
    <property type="term" value="F:crossover junction DNA endonuclease activity"/>
    <property type="evidence" value="ECO:0007669"/>
    <property type="project" value="UniProtKB-UniRule"/>
</dbReference>
<evidence type="ECO:0000256" key="14">
    <source>
        <dbReference type="NCBIfam" id="TIGR00228"/>
    </source>
</evidence>
<evidence type="ECO:0000313" key="16">
    <source>
        <dbReference type="Proteomes" id="UP000326354"/>
    </source>
</evidence>
<dbReference type="PANTHER" id="PTHR30194:SF3">
    <property type="entry name" value="CROSSOVER JUNCTION ENDODEOXYRIBONUCLEASE RUVC"/>
    <property type="match status" value="1"/>
</dbReference>
<evidence type="ECO:0000313" key="15">
    <source>
        <dbReference type="EMBL" id="BBM86452.1"/>
    </source>
</evidence>